<evidence type="ECO:0000313" key="5">
    <source>
        <dbReference type="Proteomes" id="UP000008022"/>
    </source>
</evidence>
<dbReference type="SMART" id="SM00672">
    <property type="entry name" value="CAP10"/>
    <property type="match status" value="1"/>
</dbReference>
<evidence type="ECO:0000313" key="4">
    <source>
        <dbReference type="EnsemblPlants" id="ORUFI08G00150.1"/>
    </source>
</evidence>
<reference evidence="4" key="2">
    <citation type="submission" date="2015-06" db="UniProtKB">
        <authorList>
            <consortium name="EnsemblPlants"/>
        </authorList>
    </citation>
    <scope>IDENTIFICATION</scope>
</reference>
<accession>A0A0E0QD87</accession>
<feature type="domain" description="Glycosyl transferase CAP10" evidence="3">
    <location>
        <begin position="252"/>
        <end position="501"/>
    </location>
</feature>
<sequence length="579" mass="65429">MRGSSNNHKSKSEEEGVALVQVAEEGETTTKQQQQPDSNKAAAEEEEEEAGYGYSNWWSTWVSSAVKKRVRAPGRVGIVVVVGGFVLLALLAAVAATTTTTWPQLVDFTGAVSSFLQFGNGDGARRHRPHRTSLVSIPIPFTCGSGNDTGTCPRYAASAPAPAPASMSPPPPQTSTVDYCPSYFRHIELDLAAWLASGISREAVERGRRQAHFRLLVVGGRAYVETYRRAFQTRDVFTQWGILQLLRRYPGRVPDLDLMFNCDDMPEVRAAAYPDRAAAPPLFRYCKDPSTLDVLFPDWSFWGWPEVNIRPWAPLLAEMAEEKARLPWSRREPYAYWKGNPDVSPLRQELLRCNHSLPPDDTVRLYRQDWGFANRNAFRDSNLARQCRHRYKLYVQGRSWSVSRKYILACDSPVLAVATPYQDFFSRGLAAGKHYWPIDPSRSKLCRDIRFAVRWGNAHPAQAQRMGLAGSAFATDDMAMDYVYDYMLHVLTRYASLLRYKPTVPDRAVELCPESMACPRRGRDRDFMMQSREQYVADYQPCTIPPPPLTADDATNMAHRDAEVLSNIDKMIITEDKHN</sequence>
<dbReference type="InterPro" id="IPR006598">
    <property type="entry name" value="CAP10"/>
</dbReference>
<dbReference type="AlphaFoldDB" id="A0A0E0QD87"/>
<dbReference type="OMA" id="LAKQCAY"/>
<dbReference type="InterPro" id="IPR051091">
    <property type="entry name" value="O-Glucosyltr/Glycosyltrsf_90"/>
</dbReference>
<feature type="transmembrane region" description="Helical" evidence="2">
    <location>
        <begin position="76"/>
        <end position="96"/>
    </location>
</feature>
<reference evidence="5" key="1">
    <citation type="submission" date="2013-06" db="EMBL/GenBank/DDBJ databases">
        <authorList>
            <person name="Zhao Q."/>
        </authorList>
    </citation>
    <scope>NUCLEOTIDE SEQUENCE</scope>
    <source>
        <strain evidence="5">cv. W1943</strain>
    </source>
</reference>
<evidence type="ECO:0000259" key="3">
    <source>
        <dbReference type="SMART" id="SM00672"/>
    </source>
</evidence>
<feature type="region of interest" description="Disordered" evidence="1">
    <location>
        <begin position="1"/>
        <end position="49"/>
    </location>
</feature>
<dbReference type="Proteomes" id="UP000008022">
    <property type="component" value="Unassembled WGS sequence"/>
</dbReference>
<dbReference type="Pfam" id="PF05686">
    <property type="entry name" value="Glyco_transf_90"/>
    <property type="match status" value="1"/>
</dbReference>
<keyword evidence="2" id="KW-1133">Transmembrane helix</keyword>
<name>A0A0E0QD87_ORYRU</name>
<organism evidence="4 5">
    <name type="scientific">Oryza rufipogon</name>
    <name type="common">Brownbeard rice</name>
    <name type="synonym">Asian wild rice</name>
    <dbReference type="NCBI Taxonomy" id="4529"/>
    <lineage>
        <taxon>Eukaryota</taxon>
        <taxon>Viridiplantae</taxon>
        <taxon>Streptophyta</taxon>
        <taxon>Embryophyta</taxon>
        <taxon>Tracheophyta</taxon>
        <taxon>Spermatophyta</taxon>
        <taxon>Magnoliopsida</taxon>
        <taxon>Liliopsida</taxon>
        <taxon>Poales</taxon>
        <taxon>Poaceae</taxon>
        <taxon>BOP clade</taxon>
        <taxon>Oryzoideae</taxon>
        <taxon>Oryzeae</taxon>
        <taxon>Oryzinae</taxon>
        <taxon>Oryza</taxon>
    </lineage>
</organism>
<dbReference type="PANTHER" id="PTHR12203">
    <property type="entry name" value="KDEL LYS-ASP-GLU-LEU CONTAINING - RELATED"/>
    <property type="match status" value="1"/>
</dbReference>
<evidence type="ECO:0000256" key="2">
    <source>
        <dbReference type="SAM" id="Phobius"/>
    </source>
</evidence>
<dbReference type="SMR" id="A0A0E0QD87"/>
<dbReference type="Gramene" id="ORUFI08G00150.1">
    <property type="protein sequence ID" value="ORUFI08G00150.1"/>
    <property type="gene ID" value="ORUFI08G00150"/>
</dbReference>
<keyword evidence="5" id="KW-1185">Reference proteome</keyword>
<dbReference type="EnsemblPlants" id="ORUFI08G00150.1">
    <property type="protein sequence ID" value="ORUFI08G00150.1"/>
    <property type="gene ID" value="ORUFI08G00150"/>
</dbReference>
<keyword evidence="2" id="KW-0812">Transmembrane</keyword>
<dbReference type="eggNOG" id="KOG2458">
    <property type="taxonomic scope" value="Eukaryota"/>
</dbReference>
<dbReference type="PANTHER" id="PTHR12203:SF105">
    <property type="entry name" value="OS08G0101800 PROTEIN"/>
    <property type="match status" value="1"/>
</dbReference>
<proteinExistence type="predicted"/>
<evidence type="ECO:0000256" key="1">
    <source>
        <dbReference type="SAM" id="MobiDB-lite"/>
    </source>
</evidence>
<keyword evidence="2" id="KW-0472">Membrane</keyword>
<protein>
    <recommendedName>
        <fullName evidence="3">Glycosyl transferase CAP10 domain-containing protein</fullName>
    </recommendedName>
</protein>
<dbReference type="HOGENOM" id="CLU_027109_2_0_1"/>